<accession>A0A034VWQ1</accession>
<name>A0A034VWQ1_BACDO</name>
<dbReference type="AlphaFoldDB" id="A0A034VWQ1"/>
<sequence>MCINDRFQHVGTINSTFYETAGVKITTSSIQNVLNSLGFRARRPAKKPLLIIRMKKYRLEWVKLHKTWTTSDWGNVIFSDESKFNLLEPDGNGTVRRRKRGTFFGKLCLAHRKAFPLFNGVGAVTKFGVGPLIILKRSVNSEI</sequence>
<evidence type="ECO:0000259" key="1">
    <source>
        <dbReference type="Pfam" id="PF01498"/>
    </source>
</evidence>
<reference evidence="2" key="1">
    <citation type="journal article" date="2014" name="BMC Genomics">
        <title>Characterizing the developmental transcriptome of the oriental fruit fly, Bactrocera dorsalis (Diptera: Tephritidae) through comparative genomic analysis with Drosophila melanogaster utilizing modENCODE datasets.</title>
        <authorList>
            <person name="Geib S.M."/>
            <person name="Calla B."/>
            <person name="Hall B."/>
            <person name="Hou S."/>
            <person name="Manoukis N.C."/>
        </authorList>
    </citation>
    <scope>NUCLEOTIDE SEQUENCE</scope>
    <source>
        <strain evidence="2">Punador</strain>
    </source>
</reference>
<dbReference type="EMBL" id="GAKP01011231">
    <property type="protein sequence ID" value="JAC47721.1"/>
    <property type="molecule type" value="Transcribed_RNA"/>
</dbReference>
<evidence type="ECO:0000313" key="2">
    <source>
        <dbReference type="EMBL" id="JAC47721.1"/>
    </source>
</evidence>
<feature type="domain" description="Transposase Tc1-like" evidence="1">
    <location>
        <begin position="5"/>
        <end position="66"/>
    </location>
</feature>
<dbReference type="InterPro" id="IPR002492">
    <property type="entry name" value="Transposase_Tc1-like"/>
</dbReference>
<dbReference type="InterPro" id="IPR036397">
    <property type="entry name" value="RNaseH_sf"/>
</dbReference>
<dbReference type="GO" id="GO:0003677">
    <property type="term" value="F:DNA binding"/>
    <property type="evidence" value="ECO:0007669"/>
    <property type="project" value="InterPro"/>
</dbReference>
<dbReference type="GO" id="GO:0006313">
    <property type="term" value="P:DNA transposition"/>
    <property type="evidence" value="ECO:0007669"/>
    <property type="project" value="InterPro"/>
</dbReference>
<dbReference type="Pfam" id="PF01498">
    <property type="entry name" value="HTH_Tnp_Tc3_2"/>
    <property type="match status" value="1"/>
</dbReference>
<proteinExistence type="predicted"/>
<organism evidence="2">
    <name type="scientific">Bactrocera dorsalis</name>
    <name type="common">Oriental fruit fly</name>
    <name type="synonym">Dacus dorsalis</name>
    <dbReference type="NCBI Taxonomy" id="27457"/>
    <lineage>
        <taxon>Eukaryota</taxon>
        <taxon>Metazoa</taxon>
        <taxon>Ecdysozoa</taxon>
        <taxon>Arthropoda</taxon>
        <taxon>Hexapoda</taxon>
        <taxon>Insecta</taxon>
        <taxon>Pterygota</taxon>
        <taxon>Neoptera</taxon>
        <taxon>Endopterygota</taxon>
        <taxon>Diptera</taxon>
        <taxon>Brachycera</taxon>
        <taxon>Muscomorpha</taxon>
        <taxon>Tephritoidea</taxon>
        <taxon>Tephritidae</taxon>
        <taxon>Bactrocera</taxon>
        <taxon>Bactrocera</taxon>
    </lineage>
</organism>
<dbReference type="Gene3D" id="3.30.420.10">
    <property type="entry name" value="Ribonuclease H-like superfamily/Ribonuclease H"/>
    <property type="match status" value="1"/>
</dbReference>
<gene>
    <name evidence="2" type="primary">TCB1</name>
</gene>
<dbReference type="GO" id="GO:0015074">
    <property type="term" value="P:DNA integration"/>
    <property type="evidence" value="ECO:0007669"/>
    <property type="project" value="InterPro"/>
</dbReference>
<dbReference type="EMBL" id="GAKP01011232">
    <property type="protein sequence ID" value="JAC47720.1"/>
    <property type="molecule type" value="Transcribed_RNA"/>
</dbReference>
<protein>
    <submittedName>
        <fullName evidence="2">Transposable element Tcb1 transposase</fullName>
    </submittedName>
</protein>